<keyword evidence="8" id="KW-0256">Endoplasmic reticulum</keyword>
<keyword evidence="11" id="KW-0472">Membrane</keyword>
<dbReference type="SUPFAM" id="SSF53448">
    <property type="entry name" value="Nucleotide-diphospho-sugar transferases"/>
    <property type="match status" value="1"/>
</dbReference>
<dbReference type="Pfam" id="PF00535">
    <property type="entry name" value="Glycos_transf_2"/>
    <property type="match status" value="1"/>
</dbReference>
<evidence type="ECO:0000256" key="7">
    <source>
        <dbReference type="ARBA" id="ARBA00022692"/>
    </source>
</evidence>
<evidence type="ECO:0000313" key="15">
    <source>
        <dbReference type="Proteomes" id="UP001501705"/>
    </source>
</evidence>
<evidence type="ECO:0000256" key="3">
    <source>
        <dbReference type="ARBA" id="ARBA00006739"/>
    </source>
</evidence>
<dbReference type="InterPro" id="IPR035518">
    <property type="entry name" value="DPG_synthase"/>
</dbReference>
<evidence type="ECO:0000256" key="1">
    <source>
        <dbReference type="ARBA" id="ARBA00004389"/>
    </source>
</evidence>
<comment type="pathway">
    <text evidence="2">Protein modification; protein glycosylation.</text>
</comment>
<keyword evidence="15" id="KW-1185">Reference proteome</keyword>
<name>A0ABP4MR95_9ACTN</name>
<evidence type="ECO:0000256" key="8">
    <source>
        <dbReference type="ARBA" id="ARBA00022824"/>
    </source>
</evidence>
<organism evidence="14 15">
    <name type="scientific">Kribbella hippodromi</name>
    <dbReference type="NCBI Taxonomy" id="434347"/>
    <lineage>
        <taxon>Bacteria</taxon>
        <taxon>Bacillati</taxon>
        <taxon>Actinomycetota</taxon>
        <taxon>Actinomycetes</taxon>
        <taxon>Propionibacteriales</taxon>
        <taxon>Kribbellaceae</taxon>
        <taxon>Kribbella</taxon>
    </lineage>
</organism>
<evidence type="ECO:0000256" key="5">
    <source>
        <dbReference type="ARBA" id="ARBA00022676"/>
    </source>
</evidence>
<comment type="subcellular location">
    <subcellularLocation>
        <location evidence="1">Endoplasmic reticulum membrane</location>
        <topology evidence="1">Single-pass membrane protein</topology>
    </subcellularLocation>
</comment>
<dbReference type="EC" id="2.4.1.117" evidence="4"/>
<sequence>MVIPAYNEEHRLPRTLQAVTTYLAATSADWEVLVVDDGSADATAYAVQAHHDDRVRLIRWPVNRGKGHAVRIGILASRGDRVLMCDADNATPIEQVELLHRALDRGAWAAIGSRALPQSQLVVRQSALREACGRFGNALIQLMAVPGIQDTQCGFKLYDGPRGRLVFQLARVDGWCSDAEVLHLFHRLGLEVAEVPVRWSDQEGSKLRPSGYLAGLIELGRIRRYHHRLPPLDQLVVPAFT</sequence>
<keyword evidence="7" id="KW-0812">Transmembrane</keyword>
<dbReference type="PANTHER" id="PTHR10859:SF91">
    <property type="entry name" value="DOLICHYL-PHOSPHATE BETA-GLUCOSYLTRANSFERASE"/>
    <property type="match status" value="1"/>
</dbReference>
<dbReference type="EMBL" id="BAAAPH010000001">
    <property type="protein sequence ID" value="GAA1549069.1"/>
    <property type="molecule type" value="Genomic_DNA"/>
</dbReference>
<protein>
    <recommendedName>
        <fullName evidence="4">dolichyl-phosphate beta-glucosyltransferase</fullName>
        <ecNumber evidence="4">2.4.1.117</ecNumber>
    </recommendedName>
</protein>
<keyword evidence="6" id="KW-0808">Transferase</keyword>
<comment type="catalytic activity">
    <reaction evidence="12">
        <text>a di-trans,poly-cis-dolichyl phosphate + UDP-alpha-D-glucose = a di-trans,poly-cis-dolichyl beta-D-glucosyl phosphate + UDP</text>
        <dbReference type="Rhea" id="RHEA:15401"/>
        <dbReference type="Rhea" id="RHEA-COMP:19498"/>
        <dbReference type="Rhea" id="RHEA-COMP:19502"/>
        <dbReference type="ChEBI" id="CHEBI:57525"/>
        <dbReference type="ChEBI" id="CHEBI:57683"/>
        <dbReference type="ChEBI" id="CHEBI:58223"/>
        <dbReference type="ChEBI" id="CHEBI:58885"/>
        <dbReference type="EC" id="2.4.1.117"/>
    </reaction>
    <physiologicalReaction direction="left-to-right" evidence="12">
        <dbReference type="Rhea" id="RHEA:15402"/>
    </physiologicalReaction>
</comment>
<evidence type="ECO:0000256" key="12">
    <source>
        <dbReference type="ARBA" id="ARBA00045097"/>
    </source>
</evidence>
<evidence type="ECO:0000256" key="10">
    <source>
        <dbReference type="ARBA" id="ARBA00022989"/>
    </source>
</evidence>
<dbReference type="InterPro" id="IPR001173">
    <property type="entry name" value="Glyco_trans_2-like"/>
</dbReference>
<reference evidence="15" key="1">
    <citation type="journal article" date="2019" name="Int. J. Syst. Evol. Microbiol.">
        <title>The Global Catalogue of Microorganisms (GCM) 10K type strain sequencing project: providing services to taxonomists for standard genome sequencing and annotation.</title>
        <authorList>
            <consortium name="The Broad Institute Genomics Platform"/>
            <consortium name="The Broad Institute Genome Sequencing Center for Infectious Disease"/>
            <person name="Wu L."/>
            <person name="Ma J."/>
        </authorList>
    </citation>
    <scope>NUCLEOTIDE SEQUENCE [LARGE SCALE GENOMIC DNA]</scope>
    <source>
        <strain evidence="15">JCM 15572</strain>
    </source>
</reference>
<dbReference type="Proteomes" id="UP001501705">
    <property type="component" value="Unassembled WGS sequence"/>
</dbReference>
<dbReference type="PANTHER" id="PTHR10859">
    <property type="entry name" value="GLYCOSYL TRANSFERASE"/>
    <property type="match status" value="1"/>
</dbReference>
<comment type="caution">
    <text evidence="14">The sequence shown here is derived from an EMBL/GenBank/DDBJ whole genome shotgun (WGS) entry which is preliminary data.</text>
</comment>
<gene>
    <name evidence="14" type="ORF">GCM10009804_01750</name>
</gene>
<comment type="similarity">
    <text evidence="3">Belongs to the glycosyltransferase 2 family.</text>
</comment>
<keyword evidence="10" id="KW-1133">Transmembrane helix</keyword>
<evidence type="ECO:0000313" key="14">
    <source>
        <dbReference type="EMBL" id="GAA1549069.1"/>
    </source>
</evidence>
<evidence type="ECO:0000256" key="4">
    <source>
        <dbReference type="ARBA" id="ARBA00012583"/>
    </source>
</evidence>
<accession>A0ABP4MR95</accession>
<evidence type="ECO:0000256" key="11">
    <source>
        <dbReference type="ARBA" id="ARBA00023136"/>
    </source>
</evidence>
<evidence type="ECO:0000259" key="13">
    <source>
        <dbReference type="Pfam" id="PF00535"/>
    </source>
</evidence>
<dbReference type="CDD" id="cd04188">
    <property type="entry name" value="DPG_synthase"/>
    <property type="match status" value="1"/>
</dbReference>
<keyword evidence="5" id="KW-0328">Glycosyltransferase</keyword>
<evidence type="ECO:0000256" key="2">
    <source>
        <dbReference type="ARBA" id="ARBA00004922"/>
    </source>
</evidence>
<feature type="domain" description="Glycosyltransferase 2-like" evidence="13">
    <location>
        <begin position="2"/>
        <end position="135"/>
    </location>
</feature>
<dbReference type="Gene3D" id="3.90.550.10">
    <property type="entry name" value="Spore Coat Polysaccharide Biosynthesis Protein SpsA, Chain A"/>
    <property type="match status" value="1"/>
</dbReference>
<keyword evidence="9" id="KW-0735">Signal-anchor</keyword>
<evidence type="ECO:0000256" key="9">
    <source>
        <dbReference type="ARBA" id="ARBA00022968"/>
    </source>
</evidence>
<evidence type="ECO:0000256" key="6">
    <source>
        <dbReference type="ARBA" id="ARBA00022679"/>
    </source>
</evidence>
<dbReference type="InterPro" id="IPR029044">
    <property type="entry name" value="Nucleotide-diphossugar_trans"/>
</dbReference>
<proteinExistence type="inferred from homology"/>